<keyword evidence="2" id="KW-1185">Reference proteome</keyword>
<proteinExistence type="predicted"/>
<protein>
    <submittedName>
        <fullName evidence="1">Uncharacterized protein</fullName>
    </submittedName>
</protein>
<dbReference type="Proteomes" id="UP000671873">
    <property type="component" value="Segment"/>
</dbReference>
<reference evidence="1 2" key="1">
    <citation type="submission" date="2020-03" db="EMBL/GenBank/DDBJ databases">
        <authorList>
            <person name="Holtappels D."/>
            <person name="Bomans J.P.J."/>
            <person name="Lavigne R."/>
            <person name="Wagemans J."/>
        </authorList>
    </citation>
    <scope>NUCLEOTIDE SEQUENCE [LARGE SCALE GENOMIC DNA]</scope>
    <source>
        <strain evidence="1 2">OLIVR5</strain>
    </source>
</reference>
<evidence type="ECO:0000313" key="1">
    <source>
        <dbReference type="EMBL" id="QIW87760.1"/>
    </source>
</evidence>
<name>A0A858MV04_9CAUD</name>
<accession>A0A858MV04</accession>
<sequence length="36" mass="4133">MIVLGWKTEIPAPPCLPFLSEAFVEPHPFWPPWPTT</sequence>
<dbReference type="EMBL" id="MT234342">
    <property type="protein sequence ID" value="QIW87760.1"/>
    <property type="molecule type" value="Genomic_DNA"/>
</dbReference>
<evidence type="ECO:0000313" key="2">
    <source>
        <dbReference type="Proteomes" id="UP000671873"/>
    </source>
</evidence>
<gene>
    <name evidence="1" type="ORF">Ab1vBOLIVR5_gp112</name>
</gene>
<organism evidence="1 2">
    <name type="scientific">Agrobacterium phage OLIVR5</name>
    <dbReference type="NCBI Taxonomy" id="2723773"/>
    <lineage>
        <taxon>Viruses</taxon>
        <taxon>Duplodnaviria</taxon>
        <taxon>Heunggongvirae</taxon>
        <taxon>Uroviricota</taxon>
        <taxon>Caudoviricetes</taxon>
        <taxon>Pootjesviridae</taxon>
        <taxon>Heverleevirus</taxon>
        <taxon>Heverleevirus OLIVR5</taxon>
    </lineage>
</organism>